<gene>
    <name evidence="1" type="ORF">GCM10017774_92350</name>
</gene>
<dbReference type="Proteomes" id="UP000605568">
    <property type="component" value="Unassembled WGS sequence"/>
</dbReference>
<dbReference type="EMBL" id="BNAR01000031">
    <property type="protein sequence ID" value="GHH63348.1"/>
    <property type="molecule type" value="Genomic_DNA"/>
</dbReference>
<organism evidence="1 2">
    <name type="scientific">Lentzea cavernae</name>
    <dbReference type="NCBI Taxonomy" id="2020703"/>
    <lineage>
        <taxon>Bacteria</taxon>
        <taxon>Bacillati</taxon>
        <taxon>Actinomycetota</taxon>
        <taxon>Actinomycetes</taxon>
        <taxon>Pseudonocardiales</taxon>
        <taxon>Pseudonocardiaceae</taxon>
        <taxon>Lentzea</taxon>
    </lineage>
</organism>
<name>A0ABQ3MY45_9PSEU</name>
<evidence type="ECO:0000313" key="1">
    <source>
        <dbReference type="EMBL" id="GHH63348.1"/>
    </source>
</evidence>
<evidence type="ECO:0000313" key="2">
    <source>
        <dbReference type="Proteomes" id="UP000605568"/>
    </source>
</evidence>
<comment type="caution">
    <text evidence="1">The sequence shown here is derived from an EMBL/GenBank/DDBJ whole genome shotgun (WGS) entry which is preliminary data.</text>
</comment>
<protein>
    <submittedName>
        <fullName evidence="1">Uncharacterized protein</fullName>
    </submittedName>
</protein>
<keyword evidence="2" id="KW-1185">Reference proteome</keyword>
<sequence>MWVLFRVHGARLRLLFQLLTRRIRAGSPQRVSVARRAPRATSPVPWGSGPACLDGGVTAYDVARRLPAIPELHALCRALGVLDVVLDPGSEDRYHLYDSAWAPGEQLASMRDGAGNEYSVVFTAAGAYVRGFDHESPMSPYATDDEKAWPGVLDSVPDVFRQCVEEPAFSDALGMPFVTVCLWRENGDTVWRHGDIAFPEEGDDGADWMFALLTDGTPEAFQDWAQDYYEMPVDLAAVRHVLTGRPLTEAVVMALNPATTLTAVADEVAATGHPVR</sequence>
<proteinExistence type="predicted"/>
<accession>A0ABQ3MY45</accession>
<reference evidence="2" key="1">
    <citation type="journal article" date="2019" name="Int. J. Syst. Evol. Microbiol.">
        <title>The Global Catalogue of Microorganisms (GCM) 10K type strain sequencing project: providing services to taxonomists for standard genome sequencing and annotation.</title>
        <authorList>
            <consortium name="The Broad Institute Genomics Platform"/>
            <consortium name="The Broad Institute Genome Sequencing Center for Infectious Disease"/>
            <person name="Wu L."/>
            <person name="Ma J."/>
        </authorList>
    </citation>
    <scope>NUCLEOTIDE SEQUENCE [LARGE SCALE GENOMIC DNA]</scope>
    <source>
        <strain evidence="2">CGMCC 4.7367</strain>
    </source>
</reference>